<dbReference type="EMBL" id="AP025739">
    <property type="protein sequence ID" value="BDI28659.1"/>
    <property type="molecule type" value="Genomic_DNA"/>
</dbReference>
<name>A0A9N7Q8K7_9BACT</name>
<sequence>MSYLKLSLLLLTAVLLSAEASEVYAASPDASSPGRENTSQDMELLLSDQVIVTTSTKTAGRVSDSPAAMTVITEEEIRASGARTITDLLRSAPGVDVVDLNSSEADVSIRGFNDEYANKLLVMVDGRSIYQDFYGSVFWAQEPLLLSRIKQIEIVRGPGSTLYGANAFNGVINIITKTPQEIAAAAKTSLLAARGAESGNDVEALSGGKQNGWSYSFGGGFKSTAGYGSEEKNKVADDHSSVILMADAERTLGRGTLRLSANASDTHEDFNSAMVMLDSLWQSRNYTLSYSEDHARNPIQIRAFLNTMDTTDPASLNISSRISSLDFQQQHAVSSNQQFIYGMNVRKSEVTAFLTGNQSRSRTSWGIFGQDEARIGAQTTLFAGVRLDDDSAYGANVSSHLSLVHHLPKDQTVRLSYGGAFRAPALLDNYFDISVPIVPNVFSVQVLGNLHLRPETIHSLELGYRKETRSGYFGVNAYYNQIHDLMHIAPVQFAPSPPFPPNTGMTYTTENLGNARAAGLEFESAFPIARGLRGELNYSYEDIAADQATAVSFSPKNKANLVVETAGAPRISFRTDLRYVGDSVYVDLLHNGAHVPISAYVRADLKIGYQIGSAAQPWRVFTAATNLLGAGHREFPAVATSLTGLTQSAAAQRVIWLGVESK</sequence>
<comment type="subcellular location">
    <subcellularLocation>
        <location evidence="1 10">Cell outer membrane</location>
        <topology evidence="1 10">Multi-pass membrane protein</topology>
    </subcellularLocation>
</comment>
<dbReference type="PROSITE" id="PS52016">
    <property type="entry name" value="TONB_DEPENDENT_REC_3"/>
    <property type="match status" value="1"/>
</dbReference>
<dbReference type="Pfam" id="PF00593">
    <property type="entry name" value="TonB_dep_Rec_b-barrel"/>
    <property type="match status" value="1"/>
</dbReference>
<keyword evidence="8 15" id="KW-0675">Receptor</keyword>
<dbReference type="PANTHER" id="PTHR30069">
    <property type="entry name" value="TONB-DEPENDENT OUTER MEMBRANE RECEPTOR"/>
    <property type="match status" value="1"/>
</dbReference>
<dbReference type="Gene3D" id="2.40.170.20">
    <property type="entry name" value="TonB-dependent receptor, beta-barrel domain"/>
    <property type="match status" value="1"/>
</dbReference>
<evidence type="ECO:0000256" key="7">
    <source>
        <dbReference type="ARBA" id="ARBA00023136"/>
    </source>
</evidence>
<protein>
    <submittedName>
        <fullName evidence="15">Catecholate siderophore receptor CirA</fullName>
    </submittedName>
</protein>
<dbReference type="Pfam" id="PF07715">
    <property type="entry name" value="Plug"/>
    <property type="match status" value="1"/>
</dbReference>
<evidence type="ECO:0000259" key="14">
    <source>
        <dbReference type="Pfam" id="PF07715"/>
    </source>
</evidence>
<feature type="domain" description="TonB-dependent receptor plug" evidence="14">
    <location>
        <begin position="62"/>
        <end position="171"/>
    </location>
</feature>
<keyword evidence="3 10" id="KW-1134">Transmembrane beta strand</keyword>
<keyword evidence="16" id="KW-1185">Reference proteome</keyword>
<dbReference type="Gene3D" id="2.170.130.10">
    <property type="entry name" value="TonB-dependent receptor, plug domain"/>
    <property type="match status" value="1"/>
</dbReference>
<keyword evidence="9 10" id="KW-0998">Cell outer membrane</keyword>
<evidence type="ECO:0000256" key="2">
    <source>
        <dbReference type="ARBA" id="ARBA00022448"/>
    </source>
</evidence>
<evidence type="ECO:0000256" key="6">
    <source>
        <dbReference type="ARBA" id="ARBA00023077"/>
    </source>
</evidence>
<evidence type="ECO:0000256" key="12">
    <source>
        <dbReference type="SAM" id="SignalP"/>
    </source>
</evidence>
<evidence type="ECO:0000256" key="4">
    <source>
        <dbReference type="ARBA" id="ARBA00022692"/>
    </source>
</evidence>
<feature type="chain" id="PRO_5040186570" evidence="12">
    <location>
        <begin position="26"/>
        <end position="662"/>
    </location>
</feature>
<accession>A0A9N7Q8K7</accession>
<dbReference type="SUPFAM" id="SSF56935">
    <property type="entry name" value="Porins"/>
    <property type="match status" value="1"/>
</dbReference>
<evidence type="ECO:0000256" key="3">
    <source>
        <dbReference type="ARBA" id="ARBA00022452"/>
    </source>
</evidence>
<evidence type="ECO:0000256" key="1">
    <source>
        <dbReference type="ARBA" id="ARBA00004571"/>
    </source>
</evidence>
<evidence type="ECO:0000256" key="8">
    <source>
        <dbReference type="ARBA" id="ARBA00023170"/>
    </source>
</evidence>
<keyword evidence="4 10" id="KW-0812">Transmembrane</keyword>
<keyword evidence="7 10" id="KW-0472">Membrane</keyword>
<evidence type="ECO:0000256" key="5">
    <source>
        <dbReference type="ARBA" id="ARBA00022729"/>
    </source>
</evidence>
<dbReference type="InterPro" id="IPR036942">
    <property type="entry name" value="Beta-barrel_TonB_sf"/>
</dbReference>
<reference evidence="15 16" key="1">
    <citation type="journal article" date="2019" name="Int. J. Syst. Evol. Microbiol.">
        <title>Capsulimonas corticalis gen. nov., sp. nov., an aerobic capsulated bacterium, of a novel bacterial order, Capsulimonadales ord. nov., of the class Armatimonadia of the phylum Armatimonadetes.</title>
        <authorList>
            <person name="Li J."/>
            <person name="Kudo C."/>
            <person name="Tonouchi A."/>
        </authorList>
    </citation>
    <scope>NUCLEOTIDE SEQUENCE [LARGE SCALE GENOMIC DNA]</scope>
    <source>
        <strain evidence="15 16">AX-7</strain>
    </source>
</reference>
<keyword evidence="6 11" id="KW-0798">TonB box</keyword>
<organism evidence="15 16">
    <name type="scientific">Capsulimonas corticalis</name>
    <dbReference type="NCBI Taxonomy" id="2219043"/>
    <lineage>
        <taxon>Bacteria</taxon>
        <taxon>Bacillati</taxon>
        <taxon>Armatimonadota</taxon>
        <taxon>Armatimonadia</taxon>
        <taxon>Capsulimonadales</taxon>
        <taxon>Capsulimonadaceae</taxon>
        <taxon>Capsulimonas</taxon>
    </lineage>
</organism>
<dbReference type="InterPro" id="IPR012910">
    <property type="entry name" value="Plug_dom"/>
</dbReference>
<proteinExistence type="inferred from homology"/>
<evidence type="ECO:0000256" key="11">
    <source>
        <dbReference type="RuleBase" id="RU003357"/>
    </source>
</evidence>
<evidence type="ECO:0000256" key="10">
    <source>
        <dbReference type="PROSITE-ProRule" id="PRU01360"/>
    </source>
</evidence>
<evidence type="ECO:0000259" key="13">
    <source>
        <dbReference type="Pfam" id="PF00593"/>
    </source>
</evidence>
<dbReference type="CDD" id="cd01347">
    <property type="entry name" value="ligand_gated_channel"/>
    <property type="match status" value="1"/>
</dbReference>
<keyword evidence="5 12" id="KW-0732">Signal</keyword>
<dbReference type="AlphaFoldDB" id="A0A9N7Q8K7"/>
<dbReference type="InterPro" id="IPR039426">
    <property type="entry name" value="TonB-dep_rcpt-like"/>
</dbReference>
<dbReference type="RefSeq" id="WP_165864461.1">
    <property type="nucleotide sequence ID" value="NZ_AP025739.1"/>
</dbReference>
<dbReference type="GO" id="GO:0015344">
    <property type="term" value="F:siderophore uptake transmembrane transporter activity"/>
    <property type="evidence" value="ECO:0007669"/>
    <property type="project" value="TreeGrafter"/>
</dbReference>
<dbReference type="KEGG" id="ccot:CCAX7_007100"/>
<feature type="signal peptide" evidence="12">
    <location>
        <begin position="1"/>
        <end position="25"/>
    </location>
</feature>
<dbReference type="GO" id="GO:0044718">
    <property type="term" value="P:siderophore transmembrane transport"/>
    <property type="evidence" value="ECO:0007669"/>
    <property type="project" value="TreeGrafter"/>
</dbReference>
<evidence type="ECO:0000313" key="15">
    <source>
        <dbReference type="EMBL" id="BDI28659.1"/>
    </source>
</evidence>
<feature type="domain" description="TonB-dependent receptor-like beta-barrel" evidence="13">
    <location>
        <begin position="210"/>
        <end position="627"/>
    </location>
</feature>
<dbReference type="PANTHER" id="PTHR30069:SF29">
    <property type="entry name" value="HEMOGLOBIN AND HEMOGLOBIN-HAPTOGLOBIN-BINDING PROTEIN 1-RELATED"/>
    <property type="match status" value="1"/>
</dbReference>
<dbReference type="InterPro" id="IPR037066">
    <property type="entry name" value="Plug_dom_sf"/>
</dbReference>
<evidence type="ECO:0000256" key="9">
    <source>
        <dbReference type="ARBA" id="ARBA00023237"/>
    </source>
</evidence>
<dbReference type="Proteomes" id="UP000287394">
    <property type="component" value="Chromosome"/>
</dbReference>
<dbReference type="GO" id="GO:0009279">
    <property type="term" value="C:cell outer membrane"/>
    <property type="evidence" value="ECO:0007669"/>
    <property type="project" value="UniProtKB-SubCell"/>
</dbReference>
<gene>
    <name evidence="15" type="ORF">CCAX7_007100</name>
</gene>
<comment type="similarity">
    <text evidence="10 11">Belongs to the TonB-dependent receptor family.</text>
</comment>
<evidence type="ECO:0000313" key="16">
    <source>
        <dbReference type="Proteomes" id="UP000287394"/>
    </source>
</evidence>
<keyword evidence="2 10" id="KW-0813">Transport</keyword>
<dbReference type="InterPro" id="IPR000531">
    <property type="entry name" value="Beta-barrel_TonB"/>
</dbReference>